<keyword evidence="1 2" id="KW-0808">Transferase</keyword>
<reference evidence="2 3" key="1">
    <citation type="submission" date="2017-06" db="EMBL/GenBank/DDBJ databases">
        <authorList>
            <person name="Kim H.J."/>
            <person name="Triplett B.A."/>
        </authorList>
    </citation>
    <scope>NUCLEOTIDE SEQUENCE [LARGE SCALE GENOMIC DNA]</scope>
    <source>
        <strain evidence="2 3">DSM 11445</strain>
    </source>
</reference>
<dbReference type="Pfam" id="PF02515">
    <property type="entry name" value="CoA_transf_3"/>
    <property type="match status" value="1"/>
</dbReference>
<dbReference type="AlphaFoldDB" id="A0A239FUV2"/>
<evidence type="ECO:0000313" key="2">
    <source>
        <dbReference type="EMBL" id="SNS60609.1"/>
    </source>
</evidence>
<evidence type="ECO:0000256" key="1">
    <source>
        <dbReference type="ARBA" id="ARBA00022679"/>
    </source>
</evidence>
<protein>
    <submittedName>
        <fullName evidence="2">Crotonobetainyl-CoA:carnitine CoA-transferase CaiB</fullName>
    </submittedName>
</protein>
<gene>
    <name evidence="2" type="ORF">SAMN04488078_102246</name>
</gene>
<dbReference type="GO" id="GO:0008410">
    <property type="term" value="F:CoA-transferase activity"/>
    <property type="evidence" value="ECO:0007669"/>
    <property type="project" value="TreeGrafter"/>
</dbReference>
<dbReference type="RefSeq" id="WP_089278254.1">
    <property type="nucleotide sequence ID" value="NZ_FZON01000022.1"/>
</dbReference>
<dbReference type="Proteomes" id="UP000198440">
    <property type="component" value="Unassembled WGS sequence"/>
</dbReference>
<name>A0A239FUV2_9RHOB</name>
<dbReference type="InterPro" id="IPR003673">
    <property type="entry name" value="CoA-Trfase_fam_III"/>
</dbReference>
<evidence type="ECO:0000313" key="3">
    <source>
        <dbReference type="Proteomes" id="UP000198440"/>
    </source>
</evidence>
<proteinExistence type="predicted"/>
<dbReference type="InterPro" id="IPR044855">
    <property type="entry name" value="CoA-Trfase_III_dom3_sf"/>
</dbReference>
<dbReference type="EMBL" id="FZON01000022">
    <property type="protein sequence ID" value="SNS60609.1"/>
    <property type="molecule type" value="Genomic_DNA"/>
</dbReference>
<dbReference type="InterPro" id="IPR023606">
    <property type="entry name" value="CoA-Trfase_III_dom_1_sf"/>
</dbReference>
<dbReference type="PANTHER" id="PTHR48207:SF4">
    <property type="entry name" value="BLL6097 PROTEIN"/>
    <property type="match status" value="1"/>
</dbReference>
<sequence>MTAPLSGITVVDFSQFLSGPYASLRLLDMGARVIKIENPHGGDLCRRHYVSDTRIKGDSTLFHAINRGKESIALDLKTTDGLNAARRLIARADVVIQNFRPGVIDRLGLSYEQVRDFKPDVVYGSISGYGDSGQWAALPGQDLLAQARSGLMWLSGNAADGPVPMGLPIADISAGACLTQGLLAALFRHARTGRGGHVQTSLLEALMDMQFEFLSTWLTNAETPPQRMEQGSAHGYLGAPYGVYACASGHLALAMTPLERLRDVLNLPDLIGDPFKDREKLRSQIADCLASRPAADWEKELGARGIWCARVLTWEEMRANGGEVVRQMLPPASPIRIEGKRPVPAPQGPVLNQHGAELRAEFSLG</sequence>
<accession>A0A239FUV2</accession>
<dbReference type="OrthoDB" id="7208981at2"/>
<organism evidence="2 3">
    <name type="scientific">Antarctobacter heliothermus</name>
    <dbReference type="NCBI Taxonomy" id="74033"/>
    <lineage>
        <taxon>Bacteria</taxon>
        <taxon>Pseudomonadati</taxon>
        <taxon>Pseudomonadota</taxon>
        <taxon>Alphaproteobacteria</taxon>
        <taxon>Rhodobacterales</taxon>
        <taxon>Roseobacteraceae</taxon>
        <taxon>Antarctobacter</taxon>
    </lineage>
</organism>
<dbReference type="Gene3D" id="3.40.50.10540">
    <property type="entry name" value="Crotonobetainyl-coa:carnitine coa-transferase, domain 1"/>
    <property type="match status" value="1"/>
</dbReference>
<dbReference type="PANTHER" id="PTHR48207">
    <property type="entry name" value="SUCCINATE--HYDROXYMETHYLGLUTARATE COA-TRANSFERASE"/>
    <property type="match status" value="1"/>
</dbReference>
<dbReference type="InterPro" id="IPR050483">
    <property type="entry name" value="CoA-transferase_III_domain"/>
</dbReference>
<dbReference type="SUPFAM" id="SSF89796">
    <property type="entry name" value="CoA-transferase family III (CaiB/BaiF)"/>
    <property type="match status" value="1"/>
</dbReference>
<dbReference type="Gene3D" id="3.30.1540.10">
    <property type="entry name" value="formyl-coa transferase, domain 3"/>
    <property type="match status" value="1"/>
</dbReference>